<reference evidence="1" key="1">
    <citation type="journal article" date="2014" name="Front. Microbiol.">
        <title>High frequency of phylogenetically diverse reductive dehalogenase-homologous genes in deep subseafloor sedimentary metagenomes.</title>
        <authorList>
            <person name="Kawai M."/>
            <person name="Futagami T."/>
            <person name="Toyoda A."/>
            <person name="Takaki Y."/>
            <person name="Nishi S."/>
            <person name="Hori S."/>
            <person name="Arai W."/>
            <person name="Tsubouchi T."/>
            <person name="Morono Y."/>
            <person name="Uchiyama I."/>
            <person name="Ito T."/>
            <person name="Fujiyama A."/>
            <person name="Inagaki F."/>
            <person name="Takami H."/>
        </authorList>
    </citation>
    <scope>NUCLEOTIDE SEQUENCE</scope>
    <source>
        <strain evidence="1">Expedition CK06-06</strain>
    </source>
</reference>
<dbReference type="AlphaFoldDB" id="X1QCH0"/>
<accession>X1QCH0</accession>
<feature type="non-terminal residue" evidence="1">
    <location>
        <position position="1"/>
    </location>
</feature>
<proteinExistence type="predicted"/>
<evidence type="ECO:0000313" key="1">
    <source>
        <dbReference type="EMBL" id="GAI52491.1"/>
    </source>
</evidence>
<sequence>LFEFSVVDSSLICQPEEISETLRGKLVVGITRELNYNWRLSHKDLIKVLFEFGKRHIIQKIKDRTLAESEELLLTTSNSADNCPFDPSRIPNPNGARFEVEITNERIMDNPDFQQLAASIIDTRDNINAIFHQKHKQKLLGLVEERDLLQFFRDATSQEEFLFRLCALKNAVTNLNIKMLRQLTGVNDFQIRSIGLLKIYLQQLGSFDSSIIETFMHINRLRQGYPIHGDRVDGVLDAHAYFNIE</sequence>
<feature type="non-terminal residue" evidence="1">
    <location>
        <position position="245"/>
    </location>
</feature>
<organism evidence="1">
    <name type="scientific">marine sediment metagenome</name>
    <dbReference type="NCBI Taxonomy" id="412755"/>
    <lineage>
        <taxon>unclassified sequences</taxon>
        <taxon>metagenomes</taxon>
        <taxon>ecological metagenomes</taxon>
    </lineage>
</organism>
<dbReference type="EMBL" id="BARV01033652">
    <property type="protein sequence ID" value="GAI52491.1"/>
    <property type="molecule type" value="Genomic_DNA"/>
</dbReference>
<protein>
    <submittedName>
        <fullName evidence="1">Uncharacterized protein</fullName>
    </submittedName>
</protein>
<gene>
    <name evidence="1" type="ORF">S06H3_52856</name>
</gene>
<name>X1QCH0_9ZZZZ</name>
<comment type="caution">
    <text evidence="1">The sequence shown here is derived from an EMBL/GenBank/DDBJ whole genome shotgun (WGS) entry which is preliminary data.</text>
</comment>